<dbReference type="EMBL" id="WHNZ01000004">
    <property type="protein sequence ID" value="NOU98463.1"/>
    <property type="molecule type" value="Genomic_DNA"/>
</dbReference>
<dbReference type="Proteomes" id="UP000618579">
    <property type="component" value="Unassembled WGS sequence"/>
</dbReference>
<name>A0ABX1ZED4_9BACL</name>
<evidence type="ECO:0008006" key="3">
    <source>
        <dbReference type="Google" id="ProtNLM"/>
    </source>
</evidence>
<keyword evidence="2" id="KW-1185">Reference proteome</keyword>
<organism evidence="1 2">
    <name type="scientific">Paenibacillus planticolens</name>
    <dbReference type="NCBI Taxonomy" id="2654976"/>
    <lineage>
        <taxon>Bacteria</taxon>
        <taxon>Bacillati</taxon>
        <taxon>Bacillota</taxon>
        <taxon>Bacilli</taxon>
        <taxon>Bacillales</taxon>
        <taxon>Paenibacillaceae</taxon>
        <taxon>Paenibacillus</taxon>
    </lineage>
</organism>
<gene>
    <name evidence="1" type="ORF">GC097_00280</name>
</gene>
<dbReference type="RefSeq" id="WP_171681355.1">
    <property type="nucleotide sequence ID" value="NZ_WHNZ01000004.1"/>
</dbReference>
<evidence type="ECO:0000313" key="2">
    <source>
        <dbReference type="Proteomes" id="UP000618579"/>
    </source>
</evidence>
<sequence>MIHINFNSGGIGSYSAGKRIIAEHGADNVINLFTDTLIEDRDLYRFLIETNAEFYGIERPVALLEKCADIPDITSEEAVTRRKELLAEISTEAMRLMPNLIWIAEGRTPWEVFFAVRYLGNSRIAQCSHVLKQATADKWIRDNYGPDECVLYLGIDWTEAHRREAPIKNWAPYRIEFPMCDEPLLYKYDMLELLDAAQISRPRLYGKGFAHNNCGGFCVRAGQGHFLNLLTEFPEQYAYHENKEEDIRTFLGKNVSILKRVRGKKTYRLTLRQLRGLYEDTARRTQIDREDIGGCGCFVSPEAADE</sequence>
<proteinExistence type="predicted"/>
<protein>
    <recommendedName>
        <fullName evidence="3">Phosphoadenosine phosphosulphate reductase domain-containing protein</fullName>
    </recommendedName>
</protein>
<accession>A0ABX1ZED4</accession>
<evidence type="ECO:0000313" key="1">
    <source>
        <dbReference type="EMBL" id="NOU98463.1"/>
    </source>
</evidence>
<comment type="caution">
    <text evidence="1">The sequence shown here is derived from an EMBL/GenBank/DDBJ whole genome shotgun (WGS) entry which is preliminary data.</text>
</comment>
<reference evidence="1 2" key="1">
    <citation type="submission" date="2019-10" db="EMBL/GenBank/DDBJ databases">
        <title>Description of Paenibacillus pedi sp. nov.</title>
        <authorList>
            <person name="Carlier A."/>
            <person name="Qi S."/>
        </authorList>
    </citation>
    <scope>NUCLEOTIDE SEQUENCE [LARGE SCALE GENOMIC DNA]</scope>
    <source>
        <strain evidence="1 2">LMG 31457</strain>
    </source>
</reference>